<gene>
    <name evidence="2" type="ORF">UREG_00645</name>
</gene>
<sequence>MVTTRAQERAEATSGQKPTKAEQPIPAKKHTAEKKNIQKAAGKVEKRKLPKRGEEEHKKGAEKPVSNAVRNDIDKLIAKRGSLPLDDLNLRSRPKPGTEMILALLMEAMLKAAPISHQKAEATLGLLLEHGFQDVNNLKNSSWDERAKVLIQGGYRHYYKRAASNLAELADWVIDKYEGDLENFHAETGGSNSRIRSTLKEIKGFGDVAVDIFLASVQSAWPETAPFIAERSLQTAEHIGIGTDVEAIFKTLHSDSKDMCKLARALTEIRLEKEEQEFQVHEE</sequence>
<dbReference type="GeneID" id="8438666"/>
<name>C4JKP7_UNCRE</name>
<keyword evidence="3" id="KW-1185">Reference proteome</keyword>
<dbReference type="OrthoDB" id="4676at2759"/>
<dbReference type="InterPro" id="IPR011257">
    <property type="entry name" value="DNA_glycosylase"/>
</dbReference>
<dbReference type="AlphaFoldDB" id="C4JKP7"/>
<dbReference type="VEuPathDB" id="FungiDB:UREG_00645"/>
<reference evidence="3" key="1">
    <citation type="journal article" date="2009" name="Genome Res.">
        <title>Comparative genomic analyses of the human fungal pathogens Coccidioides and their relatives.</title>
        <authorList>
            <person name="Sharpton T.J."/>
            <person name="Stajich J.E."/>
            <person name="Rounsley S.D."/>
            <person name="Gardner M.J."/>
            <person name="Wortman J.R."/>
            <person name="Jordar V.S."/>
            <person name="Maiti R."/>
            <person name="Kodira C.D."/>
            <person name="Neafsey D.E."/>
            <person name="Zeng Q."/>
            <person name="Hung C.-Y."/>
            <person name="McMahan C."/>
            <person name="Muszewska A."/>
            <person name="Grynberg M."/>
            <person name="Mandel M.A."/>
            <person name="Kellner E.M."/>
            <person name="Barker B.M."/>
            <person name="Galgiani J.N."/>
            <person name="Orbach M.J."/>
            <person name="Kirkland T.N."/>
            <person name="Cole G.T."/>
            <person name="Henn M.R."/>
            <person name="Birren B.W."/>
            <person name="Taylor J.W."/>
        </authorList>
    </citation>
    <scope>NUCLEOTIDE SEQUENCE [LARGE SCALE GENOMIC DNA]</scope>
    <source>
        <strain evidence="3">UAMH 1704</strain>
    </source>
</reference>
<dbReference type="GO" id="GO:0003824">
    <property type="term" value="F:catalytic activity"/>
    <property type="evidence" value="ECO:0007669"/>
    <property type="project" value="InterPro"/>
</dbReference>
<evidence type="ECO:0000313" key="2">
    <source>
        <dbReference type="EMBL" id="EEP75798.1"/>
    </source>
</evidence>
<dbReference type="GO" id="GO:0006281">
    <property type="term" value="P:DNA repair"/>
    <property type="evidence" value="ECO:0007669"/>
    <property type="project" value="InterPro"/>
</dbReference>
<evidence type="ECO:0000313" key="3">
    <source>
        <dbReference type="Proteomes" id="UP000002058"/>
    </source>
</evidence>
<feature type="compositionally biased region" description="Basic and acidic residues" evidence="1">
    <location>
        <begin position="1"/>
        <end position="11"/>
    </location>
</feature>
<dbReference type="SUPFAM" id="SSF48150">
    <property type="entry name" value="DNA-glycosylase"/>
    <property type="match status" value="1"/>
</dbReference>
<dbReference type="RefSeq" id="XP_002541131.1">
    <property type="nucleotide sequence ID" value="XM_002541085.1"/>
</dbReference>
<accession>C4JKP7</accession>
<dbReference type="EMBL" id="CH476615">
    <property type="protein sequence ID" value="EEP75798.1"/>
    <property type="molecule type" value="Genomic_DNA"/>
</dbReference>
<protein>
    <recommendedName>
        <fullName evidence="4">HhH-GPD domain-containing protein</fullName>
    </recommendedName>
</protein>
<dbReference type="Proteomes" id="UP000002058">
    <property type="component" value="Unassembled WGS sequence"/>
</dbReference>
<evidence type="ECO:0008006" key="4">
    <source>
        <dbReference type="Google" id="ProtNLM"/>
    </source>
</evidence>
<feature type="compositionally biased region" description="Basic and acidic residues" evidence="1">
    <location>
        <begin position="51"/>
        <end position="62"/>
    </location>
</feature>
<organism evidence="2 3">
    <name type="scientific">Uncinocarpus reesii (strain UAMH 1704)</name>
    <dbReference type="NCBI Taxonomy" id="336963"/>
    <lineage>
        <taxon>Eukaryota</taxon>
        <taxon>Fungi</taxon>
        <taxon>Dikarya</taxon>
        <taxon>Ascomycota</taxon>
        <taxon>Pezizomycotina</taxon>
        <taxon>Eurotiomycetes</taxon>
        <taxon>Eurotiomycetidae</taxon>
        <taxon>Onygenales</taxon>
        <taxon>Onygenaceae</taxon>
        <taxon>Uncinocarpus</taxon>
    </lineage>
</organism>
<dbReference type="STRING" id="336963.C4JKP7"/>
<dbReference type="eggNOG" id="ENOG502S5UV">
    <property type="taxonomic scope" value="Eukaryota"/>
</dbReference>
<evidence type="ECO:0000256" key="1">
    <source>
        <dbReference type="SAM" id="MobiDB-lite"/>
    </source>
</evidence>
<proteinExistence type="predicted"/>
<dbReference type="InParanoid" id="C4JKP7"/>
<dbReference type="KEGG" id="ure:UREG_00645"/>
<feature type="region of interest" description="Disordered" evidence="1">
    <location>
        <begin position="1"/>
        <end position="68"/>
    </location>
</feature>
<dbReference type="HOGENOM" id="CLU_050554_0_0_1"/>
<dbReference type="OMA" id="EVQDVWT"/>